<comment type="cofactor">
    <cofactor evidence="5">
        <name>Mg(2+)</name>
        <dbReference type="ChEBI" id="CHEBI:18420"/>
    </cofactor>
    <cofactor evidence="5">
        <name>Mn(2+)</name>
        <dbReference type="ChEBI" id="CHEBI:29035"/>
    </cofactor>
</comment>
<dbReference type="PANTHER" id="PTHR23355:SF9">
    <property type="entry name" value="DIS3-LIKE EXONUCLEASE 2"/>
    <property type="match status" value="1"/>
</dbReference>
<dbReference type="GO" id="GO:0000956">
    <property type="term" value="P:nuclear-transcribed mRNA catabolic process"/>
    <property type="evidence" value="ECO:0007669"/>
    <property type="project" value="UniProtKB-UniRule"/>
</dbReference>
<dbReference type="GO" id="GO:0046872">
    <property type="term" value="F:metal ion binding"/>
    <property type="evidence" value="ECO:0007669"/>
    <property type="project" value="UniProtKB-KW"/>
</dbReference>
<dbReference type="InterPro" id="IPR041093">
    <property type="entry name" value="Dis3l2-like_C"/>
</dbReference>
<dbReference type="AlphaFoldDB" id="A0A9P1IIY2"/>
<keyword evidence="5" id="KW-0464">Manganese</keyword>
<dbReference type="GO" id="GO:0000932">
    <property type="term" value="C:P-body"/>
    <property type="evidence" value="ECO:0007669"/>
    <property type="project" value="UniProtKB-SubCell"/>
</dbReference>
<gene>
    <name evidence="8" type="ORF">CAMP_LOCUS8994</name>
</gene>
<dbReference type="Proteomes" id="UP001152747">
    <property type="component" value="Unassembled WGS sequence"/>
</dbReference>
<evidence type="ECO:0000256" key="3">
    <source>
        <dbReference type="ARBA" id="ARBA00022842"/>
    </source>
</evidence>
<keyword evidence="4 5" id="KW-0694">RNA-binding</keyword>
<evidence type="ECO:0000256" key="6">
    <source>
        <dbReference type="SAM" id="MobiDB-lite"/>
    </source>
</evidence>
<feature type="domain" description="RNB" evidence="7">
    <location>
        <begin position="306"/>
        <end position="659"/>
    </location>
</feature>
<dbReference type="GO" id="GO:0010587">
    <property type="term" value="P:miRNA catabolic process"/>
    <property type="evidence" value="ECO:0007669"/>
    <property type="project" value="TreeGrafter"/>
</dbReference>
<dbReference type="GO" id="GO:0003723">
    <property type="term" value="F:RNA binding"/>
    <property type="evidence" value="ECO:0007669"/>
    <property type="project" value="UniProtKB-KW"/>
</dbReference>
<organism evidence="8 9">
    <name type="scientific">Caenorhabditis angaria</name>
    <dbReference type="NCBI Taxonomy" id="860376"/>
    <lineage>
        <taxon>Eukaryota</taxon>
        <taxon>Metazoa</taxon>
        <taxon>Ecdysozoa</taxon>
        <taxon>Nematoda</taxon>
        <taxon>Chromadorea</taxon>
        <taxon>Rhabditida</taxon>
        <taxon>Rhabditina</taxon>
        <taxon>Rhabditomorpha</taxon>
        <taxon>Rhabditoidea</taxon>
        <taxon>Rhabditidae</taxon>
        <taxon>Peloderinae</taxon>
        <taxon>Caenorhabditis</taxon>
    </lineage>
</organism>
<sequence length="823" mass="94224">MNTQQSSGDNAIVGGKFSSNAQPRKPANFDNTKKFQPKQYKKIFTEYVSDEEANAGLLDKTMFKGSIRINPKNYQECFLDNPKGTIFPDVLCAGQDRNRAMHGDIVLVKYKNRLDFLINFGEYLKWWKSSPKGDQGRKPAKKDEKRTLKQEIDEYKIDSDSVPDNCLIPTGSVVRIEEKRHHRVAAGKLQLMTNNAYNVLFVSSDSRIPRIMIPRSDVDPEFFNRPADFERFLYTAKMTDWRTESIYADGRLVKLLGESGTIGPETDKIIFENQIDNRDFSDGCLASLPITEASEWKIPEEEFKYRRDFRNDMVFTIDPKTARDLDDALSINHIDDCDGKGTPGFEIGIHIADVTYFVKDLTELDKWAEQRGNSTYLAQMVIPMLPRILCEQLCSLNPGVDRLSFSTVVKVNYEAEIKDVWFGRTIIRSRVKLAYEHAQDFIENPEKDFAPEELPEISDGVLPYEIKEKVLMLHRVAQIMRARREENGALRIEQPRLKFSVDPETKQPIGVSVYEIRDSNKLVEEFMLLANMEVAKKIEKEFPEHAFLRNHPPPKEKKMKEAAELCAKIGFTLDGNSSSLLANSFKKYNQNSKLHMCIRQVISSITIKPMQQAKYFCVSGQDYYRHFALNVERYTHFTSPIRRYPDMIVHRQLAASLGYCSPPSQNAEELQQIANHCNETKLASKTASEASSELYFGVFVHASGKFQSQAVVIGVMDKAFDVIIVNYGVVKRVYCDKLKASIKQYDENGDKLVLEWLEDPEAEPGNREKFESTIQICTVVDVEIYPLKEVDVGAVILRPTLLQRGKYSKTLRQMFDEGDNTLE</sequence>
<dbReference type="HAMAP" id="MF_03045">
    <property type="entry name" value="DIS3L2"/>
    <property type="match status" value="1"/>
</dbReference>
<keyword evidence="9" id="KW-1185">Reference proteome</keyword>
<dbReference type="Pfam" id="PF00773">
    <property type="entry name" value="RNB"/>
    <property type="match status" value="1"/>
</dbReference>
<feature type="binding site" evidence="5">
    <location>
        <position position="318"/>
    </location>
    <ligand>
        <name>Mg(2+)</name>
        <dbReference type="ChEBI" id="CHEBI:18420"/>
    </ligand>
</feature>
<keyword evidence="5" id="KW-0269">Exonuclease</keyword>
<dbReference type="PROSITE" id="PS01175">
    <property type="entry name" value="RIBONUCLEASE_II"/>
    <property type="match status" value="1"/>
</dbReference>
<dbReference type="OrthoDB" id="372421at2759"/>
<accession>A0A9P1IIY2</accession>
<dbReference type="InterPro" id="IPR028591">
    <property type="entry name" value="DIS3L2"/>
</dbReference>
<dbReference type="InterPro" id="IPR050180">
    <property type="entry name" value="RNR_Ribonuclease"/>
</dbReference>
<feature type="region of interest" description="Disordered" evidence="6">
    <location>
        <begin position="1"/>
        <end position="32"/>
    </location>
</feature>
<dbReference type="InterPro" id="IPR012340">
    <property type="entry name" value="NA-bd_OB-fold"/>
</dbReference>
<evidence type="ECO:0000259" key="7">
    <source>
        <dbReference type="SMART" id="SM00955"/>
    </source>
</evidence>
<feature type="binding site" evidence="5">
    <location>
        <position position="327"/>
    </location>
    <ligand>
        <name>Mg(2+)</name>
        <dbReference type="ChEBI" id="CHEBI:18420"/>
    </ligand>
</feature>
<dbReference type="Pfam" id="PF17849">
    <property type="entry name" value="OB_Dis3"/>
    <property type="match status" value="1"/>
</dbReference>
<evidence type="ECO:0000256" key="1">
    <source>
        <dbReference type="ARBA" id="ARBA00022490"/>
    </source>
</evidence>
<comment type="subcellular location">
    <subcellularLocation>
        <location evidence="5">Cytoplasm</location>
    </subcellularLocation>
    <subcellularLocation>
        <location evidence="5">Cytoplasm</location>
        <location evidence="5">P-body</location>
    </subcellularLocation>
</comment>
<dbReference type="Gene3D" id="2.40.50.140">
    <property type="entry name" value="Nucleic acid-binding proteins"/>
    <property type="match status" value="1"/>
</dbReference>
<keyword evidence="3 5" id="KW-0460">Magnesium</keyword>
<dbReference type="Pfam" id="PF17877">
    <property type="entry name" value="Dis3l2_C_term"/>
    <property type="match status" value="1"/>
</dbReference>
<dbReference type="InterPro" id="IPR001900">
    <property type="entry name" value="RNase_II/R"/>
</dbReference>
<reference evidence="8" key="1">
    <citation type="submission" date="2022-11" db="EMBL/GenBank/DDBJ databases">
        <authorList>
            <person name="Kikuchi T."/>
        </authorList>
    </citation>
    <scope>NUCLEOTIDE SEQUENCE</scope>
    <source>
        <strain evidence="8">PS1010</strain>
    </source>
</reference>
<name>A0A9P1IIY2_9PELO</name>
<dbReference type="InterPro" id="IPR022966">
    <property type="entry name" value="RNase_II/R_CS"/>
</dbReference>
<dbReference type="InterPro" id="IPR041505">
    <property type="entry name" value="Dis3_CSD2"/>
</dbReference>
<dbReference type="EMBL" id="CANHGI010000003">
    <property type="protein sequence ID" value="CAI5446357.1"/>
    <property type="molecule type" value="Genomic_DNA"/>
</dbReference>
<evidence type="ECO:0000256" key="2">
    <source>
        <dbReference type="ARBA" id="ARBA00022723"/>
    </source>
</evidence>
<keyword evidence="5" id="KW-0378">Hydrolase</keyword>
<comment type="function">
    <text evidence="5">3'-5'-exoribonuclease that specifically recognizes RNAs polyuridylated at their 3' end and mediates their degradation. Component of an exosome-independent RNA degradation pathway that mediates degradation of cytoplasmic mRNAs that have been deadenylated and subsequently uridylated at their 3'.</text>
</comment>
<evidence type="ECO:0000256" key="4">
    <source>
        <dbReference type="ARBA" id="ARBA00022884"/>
    </source>
</evidence>
<comment type="caution">
    <text evidence="8">The sequence shown here is derived from an EMBL/GenBank/DDBJ whole genome shotgun (WGS) entry which is preliminary data.</text>
</comment>
<keyword evidence="1 5" id="KW-0963">Cytoplasm</keyword>
<keyword evidence="5" id="KW-0540">Nuclease</keyword>
<dbReference type="Gene3D" id="2.40.50.700">
    <property type="match status" value="1"/>
</dbReference>
<evidence type="ECO:0000313" key="8">
    <source>
        <dbReference type="EMBL" id="CAI5446357.1"/>
    </source>
</evidence>
<dbReference type="SMART" id="SM00955">
    <property type="entry name" value="RNB"/>
    <property type="match status" value="1"/>
</dbReference>
<dbReference type="PANTHER" id="PTHR23355">
    <property type="entry name" value="RIBONUCLEASE"/>
    <property type="match status" value="1"/>
</dbReference>
<dbReference type="GO" id="GO:0000175">
    <property type="term" value="F:3'-5'-RNA exonuclease activity"/>
    <property type="evidence" value="ECO:0007669"/>
    <property type="project" value="UniProtKB-UniRule"/>
</dbReference>
<comment type="similarity">
    <text evidence="5">Belongs to the RNR ribonuclease family. DIS3L2 subfamily.</text>
</comment>
<dbReference type="EC" id="3.1.13.-" evidence="5"/>
<keyword evidence="2 5" id="KW-0479">Metal-binding</keyword>
<protein>
    <recommendedName>
        <fullName evidence="5">DIS3-like exonuclease 2</fullName>
        <ecNumber evidence="5">3.1.13.-</ecNumber>
    </recommendedName>
</protein>
<feature type="site" description="Important for catalytic activity" evidence="5">
    <location>
        <position position="326"/>
    </location>
</feature>
<evidence type="ECO:0000256" key="5">
    <source>
        <dbReference type="HAMAP-Rule" id="MF_03045"/>
    </source>
</evidence>
<evidence type="ECO:0000313" key="9">
    <source>
        <dbReference type="Proteomes" id="UP001152747"/>
    </source>
</evidence>
<dbReference type="GO" id="GO:1990074">
    <property type="term" value="P:polyuridylation-dependent mRNA catabolic process"/>
    <property type="evidence" value="ECO:0007669"/>
    <property type="project" value="UniProtKB-UniRule"/>
</dbReference>
<dbReference type="Gene3D" id="2.40.50.690">
    <property type="match status" value="1"/>
</dbReference>
<proteinExistence type="inferred from homology"/>
<dbReference type="SUPFAM" id="SSF50249">
    <property type="entry name" value="Nucleic acid-binding proteins"/>
    <property type="match status" value="2"/>
</dbReference>